<name>A0ABT5ZT46_9ACTN</name>
<accession>A0ABT5ZT46</accession>
<evidence type="ECO:0000313" key="2">
    <source>
        <dbReference type="Proteomes" id="UP001216579"/>
    </source>
</evidence>
<organism evidence="1 2">
    <name type="scientific">Streptomyces silvisoli</name>
    <dbReference type="NCBI Taxonomy" id="3034235"/>
    <lineage>
        <taxon>Bacteria</taxon>
        <taxon>Bacillati</taxon>
        <taxon>Actinomycetota</taxon>
        <taxon>Actinomycetes</taxon>
        <taxon>Kitasatosporales</taxon>
        <taxon>Streptomycetaceae</taxon>
        <taxon>Streptomyces</taxon>
    </lineage>
</organism>
<proteinExistence type="predicted"/>
<reference evidence="1 2" key="1">
    <citation type="submission" date="2023-03" db="EMBL/GenBank/DDBJ databases">
        <title>Draft genome sequence of Streptomyces sp. RB6PN23 isolated from peat swamp forest in Thailand.</title>
        <authorList>
            <person name="Klaysubun C."/>
            <person name="Duangmal K."/>
        </authorList>
    </citation>
    <scope>NUCLEOTIDE SEQUENCE [LARGE SCALE GENOMIC DNA]</scope>
    <source>
        <strain evidence="1 2">RB6PN23</strain>
    </source>
</reference>
<evidence type="ECO:0000313" key="1">
    <source>
        <dbReference type="EMBL" id="MDF3292993.1"/>
    </source>
</evidence>
<comment type="caution">
    <text evidence="1">The sequence shown here is derived from an EMBL/GenBank/DDBJ whole genome shotgun (WGS) entry which is preliminary data.</text>
</comment>
<protein>
    <submittedName>
        <fullName evidence="1">Uncharacterized protein</fullName>
    </submittedName>
</protein>
<sequence>MSAPQQIGTLKQWASGIPKSLHRGATIRLTMSYTQKSRDVLAPTGFALSLWNFAAPGFKQMQGISAKWWDPVHHRWEKASYYESNGLIGLNLPGYSPTVKVASGKVGHVYLQVTFSKTAYTGTWHFEPMVSGYWLLTSKGTYDNNYLGDSRSQYTSTLRP</sequence>
<dbReference type="EMBL" id="JARJBC010000022">
    <property type="protein sequence ID" value="MDF3292993.1"/>
    <property type="molecule type" value="Genomic_DNA"/>
</dbReference>
<dbReference type="RefSeq" id="WP_276095970.1">
    <property type="nucleotide sequence ID" value="NZ_JARJBC010000022.1"/>
</dbReference>
<gene>
    <name evidence="1" type="ORF">P3G67_27995</name>
</gene>
<dbReference type="Proteomes" id="UP001216579">
    <property type="component" value="Unassembled WGS sequence"/>
</dbReference>
<keyword evidence="2" id="KW-1185">Reference proteome</keyword>